<keyword evidence="3" id="KW-1133">Transmembrane helix</keyword>
<dbReference type="RefSeq" id="YP_009015496.1">
    <property type="nucleotide sequence ID" value="NC_023719.1"/>
</dbReference>
<feature type="transmembrane region" description="Helical" evidence="3">
    <location>
        <begin position="6"/>
        <end position="25"/>
    </location>
</feature>
<gene>
    <name evidence="4" type="primary">193</name>
    <name evidence="4" type="ORF">G_193</name>
</gene>
<feature type="region of interest" description="Disordered" evidence="2">
    <location>
        <begin position="182"/>
        <end position="242"/>
    </location>
</feature>
<name>G3MBQ9_9CAUD</name>
<proteinExistence type="predicted"/>
<evidence type="ECO:0000256" key="1">
    <source>
        <dbReference type="SAM" id="Coils"/>
    </source>
</evidence>
<protein>
    <submittedName>
        <fullName evidence="4">Gp193</fullName>
    </submittedName>
</protein>
<keyword evidence="3" id="KW-0472">Membrane</keyword>
<feature type="region of interest" description="Disordered" evidence="2">
    <location>
        <begin position="142"/>
        <end position="166"/>
    </location>
</feature>
<keyword evidence="1" id="KW-0175">Coiled coil</keyword>
<keyword evidence="3" id="KW-0812">Transmembrane</keyword>
<evidence type="ECO:0000256" key="2">
    <source>
        <dbReference type="SAM" id="MobiDB-lite"/>
    </source>
</evidence>
<feature type="compositionally biased region" description="Low complexity" evidence="2">
    <location>
        <begin position="182"/>
        <end position="194"/>
    </location>
</feature>
<evidence type="ECO:0000256" key="3">
    <source>
        <dbReference type="SAM" id="Phobius"/>
    </source>
</evidence>
<feature type="compositionally biased region" description="Low complexity" evidence="2">
    <location>
        <begin position="202"/>
        <end position="234"/>
    </location>
</feature>
<keyword evidence="5" id="KW-1185">Reference proteome</keyword>
<feature type="coiled-coil region" evidence="1">
    <location>
        <begin position="37"/>
        <end position="71"/>
    </location>
</feature>
<feature type="compositionally biased region" description="Low complexity" evidence="2">
    <location>
        <begin position="142"/>
        <end position="159"/>
    </location>
</feature>
<dbReference type="EMBL" id="JN638751">
    <property type="protein sequence ID" value="AEO93453.1"/>
    <property type="molecule type" value="Genomic_DNA"/>
</dbReference>
<evidence type="ECO:0000313" key="5">
    <source>
        <dbReference type="Proteomes" id="UP000009273"/>
    </source>
</evidence>
<sequence length="242" mass="26462">METILIVATVFFAIMYIVNMFRISYHKSEAEKFTTFNRQEVERNAKLEKQIKELKEENKQLHDLSDGLAKLVNFNTEVSRKYIEILSKNLDAKVGRTGHSRAILDKLKKYKGKEYFGDFTVDYDGAQEKLIDASPEKVNSKLKSSFSKSRSVSSGNSRRNSGDDGGFFGTIQNIAASVIDSIDSSSGSSHSHSSSRNDDNWSYPSSSSSSSSSSDSSSSSNYDSGSSSSSYDSGSSGGGGFD</sequence>
<organism evidence="4 5">
    <name type="scientific">Bacillus phage G</name>
    <dbReference type="NCBI Taxonomy" id="2884420"/>
    <lineage>
        <taxon>Viruses</taxon>
        <taxon>Duplodnaviria</taxon>
        <taxon>Heunggongvirae</taxon>
        <taxon>Uroviricota</taxon>
        <taxon>Caudoviricetes</taxon>
        <taxon>Donellivirus</taxon>
        <taxon>Donellivirus gee</taxon>
    </lineage>
</organism>
<evidence type="ECO:0000313" key="4">
    <source>
        <dbReference type="EMBL" id="AEO93453.1"/>
    </source>
</evidence>
<dbReference type="KEGG" id="vg:18563409"/>
<accession>G3MBQ9</accession>
<dbReference type="Proteomes" id="UP000009273">
    <property type="component" value="Segment"/>
</dbReference>
<dbReference type="GeneID" id="18563409"/>
<reference evidence="4 5" key="1">
    <citation type="submission" date="2011-09" db="EMBL/GenBank/DDBJ databases">
        <authorList>
            <person name="Pope W.H."/>
            <person name="Pedulla M.L."/>
            <person name="Ford M.E."/>
            <person name="Peebles C.L."/>
            <person name="Hatfull G.H."/>
            <person name="Hendrix R.W."/>
        </authorList>
    </citation>
    <scope>NUCLEOTIDE SEQUENCE [LARGE SCALE GENOMIC DNA]</scope>
    <source>
        <strain evidence="4">G</strain>
    </source>
</reference>